<gene>
    <name evidence="1" type="ORF">C0601_02745</name>
</gene>
<proteinExistence type="predicted"/>
<organism evidence="1 2">
    <name type="scientific">Muiribacterium halophilum</name>
    <dbReference type="NCBI Taxonomy" id="2053465"/>
    <lineage>
        <taxon>Bacteria</taxon>
        <taxon>Candidatus Muiribacteriota</taxon>
        <taxon>Candidatus Muiribacteriia</taxon>
        <taxon>Candidatus Muiribacteriales</taxon>
        <taxon>Candidatus Muiribacteriaceae</taxon>
        <taxon>Candidatus Muiribacterium</taxon>
    </lineage>
</organism>
<protein>
    <recommendedName>
        <fullName evidence="3">Sulfotransferase</fullName>
    </recommendedName>
</protein>
<evidence type="ECO:0000313" key="1">
    <source>
        <dbReference type="EMBL" id="PLX19108.1"/>
    </source>
</evidence>
<comment type="caution">
    <text evidence="1">The sequence shown here is derived from an EMBL/GenBank/DDBJ whole genome shotgun (WGS) entry which is preliminary data.</text>
</comment>
<dbReference type="InterPro" id="IPR027417">
    <property type="entry name" value="P-loop_NTPase"/>
</dbReference>
<dbReference type="AlphaFoldDB" id="A0A2N5ZK79"/>
<reference evidence="1 2" key="1">
    <citation type="submission" date="2017-11" db="EMBL/GenBank/DDBJ databases">
        <title>Genome-resolved metagenomics identifies genetic mobility, metabolic interactions, and unexpected diversity in perchlorate-reducing communities.</title>
        <authorList>
            <person name="Barnum T.P."/>
            <person name="Figueroa I.A."/>
            <person name="Carlstrom C.I."/>
            <person name="Lucas L.N."/>
            <person name="Engelbrektson A.L."/>
            <person name="Coates J.D."/>
        </authorList>
    </citation>
    <scope>NUCLEOTIDE SEQUENCE [LARGE SCALE GENOMIC DNA]</scope>
    <source>
        <strain evidence="1">BM706</strain>
    </source>
</reference>
<sequence>MLFLNYKPVIVIGMHRSGTSLFTRILNDSGVFMGYDMGVNAEAKFFQQINISLLKKNKAKWNDPKYINNSTKIKMNYSDFAREYLGVFKSLYLGNNHIDFLKTYRKYYKLLVDYEWGWKDPRNTYTLDYWLNIFQEAKVINIVRNGVDVAISLFNRNEKNKNNQLYVKDFDNIINCFKLWEKYVVQSENYLEKKDLNIITIKFEDLLENKTKTLERTKNFLGKSFSNDIDYIDGSRTKRFNNNYQKYKELIKYAKTSLVLEKYGYAEIL</sequence>
<dbReference type="Gene3D" id="3.40.50.300">
    <property type="entry name" value="P-loop containing nucleotide triphosphate hydrolases"/>
    <property type="match status" value="1"/>
</dbReference>
<dbReference type="SUPFAM" id="SSF52540">
    <property type="entry name" value="P-loop containing nucleoside triphosphate hydrolases"/>
    <property type="match status" value="1"/>
</dbReference>
<evidence type="ECO:0000313" key="2">
    <source>
        <dbReference type="Proteomes" id="UP000234857"/>
    </source>
</evidence>
<evidence type="ECO:0008006" key="3">
    <source>
        <dbReference type="Google" id="ProtNLM"/>
    </source>
</evidence>
<name>A0A2N5ZK79_MUIH1</name>
<dbReference type="EMBL" id="PKTG01000041">
    <property type="protein sequence ID" value="PLX19108.1"/>
    <property type="molecule type" value="Genomic_DNA"/>
</dbReference>
<dbReference type="Proteomes" id="UP000234857">
    <property type="component" value="Unassembled WGS sequence"/>
</dbReference>
<dbReference type="Pfam" id="PF13469">
    <property type="entry name" value="Sulfotransfer_3"/>
    <property type="match status" value="1"/>
</dbReference>
<accession>A0A2N5ZK79</accession>